<evidence type="ECO:0000259" key="4">
    <source>
        <dbReference type="PROSITE" id="PS51778"/>
    </source>
</evidence>
<dbReference type="PROSITE" id="PS51778">
    <property type="entry name" value="VAST"/>
    <property type="match status" value="1"/>
</dbReference>
<proteinExistence type="predicted"/>
<feature type="domain" description="VASt" evidence="4">
    <location>
        <begin position="347"/>
        <end position="523"/>
    </location>
</feature>
<keyword evidence="2" id="KW-0472">Membrane</keyword>
<feature type="region of interest" description="Disordered" evidence="3">
    <location>
        <begin position="260"/>
        <end position="282"/>
    </location>
</feature>
<organism evidence="5">
    <name type="scientific">Zooxanthella nutricula</name>
    <dbReference type="NCBI Taxonomy" id="1333877"/>
    <lineage>
        <taxon>Eukaryota</taxon>
        <taxon>Sar</taxon>
        <taxon>Alveolata</taxon>
        <taxon>Dinophyceae</taxon>
        <taxon>Peridiniales</taxon>
        <taxon>Peridiniales incertae sedis</taxon>
        <taxon>Zooxanthella</taxon>
    </lineage>
</organism>
<dbReference type="InterPro" id="IPR031968">
    <property type="entry name" value="VASt"/>
</dbReference>
<comment type="subcellular location">
    <subcellularLocation>
        <location evidence="1">Membrane</location>
    </subcellularLocation>
</comment>
<reference evidence="5" key="1">
    <citation type="submission" date="2021-01" db="EMBL/GenBank/DDBJ databases">
        <authorList>
            <person name="Corre E."/>
            <person name="Pelletier E."/>
            <person name="Niang G."/>
            <person name="Scheremetjew M."/>
            <person name="Finn R."/>
            <person name="Kale V."/>
            <person name="Holt S."/>
            <person name="Cochrane G."/>
            <person name="Meng A."/>
            <person name="Brown T."/>
            <person name="Cohen L."/>
        </authorList>
    </citation>
    <scope>NUCLEOTIDE SEQUENCE</scope>
    <source>
        <strain evidence="5">RCC3387</strain>
    </source>
</reference>
<protein>
    <recommendedName>
        <fullName evidence="4">VASt domain-containing protein</fullName>
    </recommendedName>
</protein>
<evidence type="ECO:0000256" key="1">
    <source>
        <dbReference type="ARBA" id="ARBA00004370"/>
    </source>
</evidence>
<dbReference type="EMBL" id="HBGW01073875">
    <property type="protein sequence ID" value="CAD9624731.1"/>
    <property type="molecule type" value="Transcribed_RNA"/>
</dbReference>
<sequence length="523" mass="56086">MGCFDFLCARESRRGGSGGRSGGCCLGGLCGCSSCCGGAGAASSQGGTTADSAKKAAHAQAREGLKEVLKGYRKIAQLALPPGAALLFAGLRRNLVELEALIAEAEFPKARPWLLPLPNEQHDWEELYPDGGILLRRQVCMASSGDDEWFLGGLFISDLGVVFDTGDAADATVCFQTGFLPWRSIQNFERPGMKTEVALALAPGCQAYATLRLQLSIVGDVEWMQEFWKLSTAKGHGLDTSVPSEHDVIQVPLATARPRLLLGPGAGDTPPRSPRGQPQAQRGNSILKQRIESQSALTSSISGVVKRSSADSFDAGPQPYRVMSSVSNVSALYADAPGGRLGAQVPQVEAIREEHLPSLALEKVSTGLRKNGLLPSAATEAVKARDITATGWSESKRTPGMWVRKAHFTIPLPQDFPKAVTRLVKLPEESTVTAVYRLHISNDSVVMTTQTCSHDVPYGENFRVHETLMFKSSGTGVRVTKWAEIMWVADLPWTHGMLKGIIDKKAKADSATNLGPLLALLQK</sequence>
<evidence type="ECO:0000256" key="3">
    <source>
        <dbReference type="SAM" id="MobiDB-lite"/>
    </source>
</evidence>
<name>A0A7S2M632_9DINO</name>
<dbReference type="GO" id="GO:0016020">
    <property type="term" value="C:membrane"/>
    <property type="evidence" value="ECO:0007669"/>
    <property type="project" value="UniProtKB-SubCell"/>
</dbReference>
<dbReference type="AlphaFoldDB" id="A0A7S2M632"/>
<dbReference type="Pfam" id="PF16016">
    <property type="entry name" value="VASt"/>
    <property type="match status" value="1"/>
</dbReference>
<accession>A0A7S2M632</accession>
<evidence type="ECO:0000256" key="2">
    <source>
        <dbReference type="ARBA" id="ARBA00023136"/>
    </source>
</evidence>
<evidence type="ECO:0000313" key="5">
    <source>
        <dbReference type="EMBL" id="CAD9624731.1"/>
    </source>
</evidence>
<gene>
    <name evidence="5" type="ORF">BRAN1462_LOCUS47072</name>
</gene>